<keyword evidence="7" id="KW-1185">Reference proteome</keyword>
<gene>
    <name evidence="6" type="ORF">MEA186_22226</name>
</gene>
<dbReference type="OrthoDB" id="9791520at2"/>
<dbReference type="GO" id="GO:1990281">
    <property type="term" value="C:efflux pump complex"/>
    <property type="evidence" value="ECO:0007669"/>
    <property type="project" value="TreeGrafter"/>
</dbReference>
<dbReference type="GO" id="GO:0015562">
    <property type="term" value="F:efflux transmembrane transporter activity"/>
    <property type="evidence" value="ECO:0007669"/>
    <property type="project" value="TreeGrafter"/>
</dbReference>
<dbReference type="Gene3D" id="2.40.50.100">
    <property type="match status" value="1"/>
</dbReference>
<feature type="chain" id="PRO_5003490664" evidence="3">
    <location>
        <begin position="20"/>
        <end position="267"/>
    </location>
</feature>
<evidence type="ECO:0000256" key="3">
    <source>
        <dbReference type="SAM" id="SignalP"/>
    </source>
</evidence>
<evidence type="ECO:0000313" key="7">
    <source>
        <dbReference type="Proteomes" id="UP000002949"/>
    </source>
</evidence>
<dbReference type="SUPFAM" id="SSF111369">
    <property type="entry name" value="HlyD-like secretion proteins"/>
    <property type="match status" value="1"/>
</dbReference>
<dbReference type="Gene3D" id="2.40.30.170">
    <property type="match status" value="1"/>
</dbReference>
<dbReference type="PANTHER" id="PTHR30469">
    <property type="entry name" value="MULTIDRUG RESISTANCE PROTEIN MDTA"/>
    <property type="match status" value="1"/>
</dbReference>
<dbReference type="STRING" id="1082933.A6B35_25185"/>
<evidence type="ECO:0000313" key="6">
    <source>
        <dbReference type="EMBL" id="EHH09781.1"/>
    </source>
</evidence>
<dbReference type="Gene3D" id="1.10.287.470">
    <property type="entry name" value="Helix hairpin bin"/>
    <property type="match status" value="1"/>
</dbReference>
<dbReference type="PANTHER" id="PTHR30469:SF33">
    <property type="entry name" value="SLR1207 PROTEIN"/>
    <property type="match status" value="1"/>
</dbReference>
<evidence type="ECO:0000256" key="1">
    <source>
        <dbReference type="ARBA" id="ARBA00009477"/>
    </source>
</evidence>
<name>G6YEQ2_9HYPH</name>
<feature type="coiled-coil region" evidence="2">
    <location>
        <begin position="115"/>
        <end position="142"/>
    </location>
</feature>
<dbReference type="AlphaFoldDB" id="G6YEQ2"/>
<dbReference type="KEGG" id="mamo:A6B35_25185"/>
<sequence length="267" mass="28846">MLRPIISIAVVFLAGAAHAAALDCVVNPSIVVGVGGTVPGLLEEVLIDRGDIVKKGQILARLNANTELSTIDLMSEQAANTSEIEAQQARHQLALNRMDRSKRLAGLNVTSKDAVEEAIAQMEVSKREVALAETRKRILELELARAKTVLGQKVIVSPIDGIVMERKLYAGEYLDQDGQLATIAQLDPLSVETFVADSEYSKFSVGLPVRVTVSEPRDEVHVGTVQVIDRVLDAASRTFGVRIMLPNAGNRLPAGQRCKVEFDAKSN</sequence>
<dbReference type="EMBL" id="AGSN01000146">
    <property type="protein sequence ID" value="EHH09781.1"/>
    <property type="molecule type" value="Genomic_DNA"/>
</dbReference>
<evidence type="ECO:0000259" key="5">
    <source>
        <dbReference type="Pfam" id="PF25973"/>
    </source>
</evidence>
<keyword evidence="2" id="KW-0175">Coiled coil</keyword>
<evidence type="ECO:0000256" key="2">
    <source>
        <dbReference type="SAM" id="Coils"/>
    </source>
</evidence>
<evidence type="ECO:0000259" key="4">
    <source>
        <dbReference type="Pfam" id="PF25954"/>
    </source>
</evidence>
<dbReference type="InterPro" id="IPR006143">
    <property type="entry name" value="RND_pump_MFP"/>
</dbReference>
<dbReference type="InterPro" id="IPR058792">
    <property type="entry name" value="Beta-barrel_RND_2"/>
</dbReference>
<comment type="similarity">
    <text evidence="1">Belongs to the membrane fusion protein (MFP) (TC 8.A.1) family.</text>
</comment>
<accession>G6YEQ2</accession>
<dbReference type="eggNOG" id="COG0845">
    <property type="taxonomic scope" value="Bacteria"/>
</dbReference>
<keyword evidence="3" id="KW-0732">Signal</keyword>
<protein>
    <submittedName>
        <fullName evidence="6">Uncharacterized protein</fullName>
    </submittedName>
</protein>
<organism evidence="6 7">
    <name type="scientific">Mesorhizobium amorphae CCNWGS0123</name>
    <dbReference type="NCBI Taxonomy" id="1082933"/>
    <lineage>
        <taxon>Bacteria</taxon>
        <taxon>Pseudomonadati</taxon>
        <taxon>Pseudomonadota</taxon>
        <taxon>Alphaproteobacteria</taxon>
        <taxon>Hyphomicrobiales</taxon>
        <taxon>Phyllobacteriaceae</taxon>
        <taxon>Mesorhizobium</taxon>
    </lineage>
</organism>
<dbReference type="Pfam" id="PF25973">
    <property type="entry name" value="BSH_CzcB"/>
    <property type="match status" value="1"/>
</dbReference>
<reference evidence="6 7" key="1">
    <citation type="journal article" date="2012" name="J. Bacteriol.">
        <title>Draft Genome Sequence of Plant Growth-Promoting Rhizobium Mesorhizobium amorphae, Isolated from Zinc-Lead Mine Tailings.</title>
        <authorList>
            <person name="Hao X."/>
            <person name="Lin Y."/>
            <person name="Johnstone L."/>
            <person name="Baltrus D.A."/>
            <person name="Miller S.J."/>
            <person name="Wei G."/>
            <person name="Rensing C."/>
        </authorList>
    </citation>
    <scope>NUCLEOTIDE SEQUENCE [LARGE SCALE GENOMIC DNA]</scope>
    <source>
        <strain evidence="6 7">CCNWGS0123</strain>
    </source>
</reference>
<dbReference type="Pfam" id="PF25954">
    <property type="entry name" value="Beta-barrel_RND_2"/>
    <property type="match status" value="1"/>
</dbReference>
<dbReference type="Proteomes" id="UP000002949">
    <property type="component" value="Unassembled WGS sequence"/>
</dbReference>
<feature type="domain" description="CusB-like beta-barrel" evidence="4">
    <location>
        <begin position="195"/>
        <end position="265"/>
    </location>
</feature>
<feature type="domain" description="CzcB-like barrel-sandwich hybrid" evidence="5">
    <location>
        <begin position="34"/>
        <end position="184"/>
    </location>
</feature>
<dbReference type="PATRIC" id="fig|1082933.3.peg.4332"/>
<feature type="signal peptide" evidence="3">
    <location>
        <begin position="1"/>
        <end position="19"/>
    </location>
</feature>
<proteinExistence type="inferred from homology"/>
<dbReference type="NCBIfam" id="TIGR01730">
    <property type="entry name" value="RND_mfp"/>
    <property type="match status" value="1"/>
</dbReference>
<dbReference type="InterPro" id="IPR058647">
    <property type="entry name" value="BSH_CzcB-like"/>
</dbReference>